<keyword evidence="3" id="KW-0238">DNA-binding</keyword>
<dbReference type="SUPFAM" id="SSF46785">
    <property type="entry name" value="Winged helix' DNA-binding domain"/>
    <property type="match status" value="1"/>
</dbReference>
<dbReference type="Pfam" id="PF03466">
    <property type="entry name" value="LysR_substrate"/>
    <property type="match status" value="1"/>
</dbReference>
<dbReference type="AlphaFoldDB" id="A0A4P7B305"/>
<evidence type="ECO:0000256" key="4">
    <source>
        <dbReference type="ARBA" id="ARBA00023163"/>
    </source>
</evidence>
<comment type="similarity">
    <text evidence="1">Belongs to the LysR transcriptional regulatory family.</text>
</comment>
<gene>
    <name evidence="6" type="ORF">AHTJR_06720</name>
</gene>
<sequence>MNINQEQLIMFQTVIETGSFSAAARKLGKVPSAVSMSIANLEIDLNLNLFERVGREPTPTAEAMVLYEKTQQLLIEMNQWKQHAHALSTGLESTLNIVVVSELLHTNWTDYITLLEQNFPSLAINIVSAPQEDALHMLLDQSAQLALMFEREQLDSREQFVELKREALVPVISNIHPLAQLEQVSFEQMVQTRQIVVASRDNRIKPELLFAKDYWRTDNHHSACMMIVRNLGWGVLPLEMFNENPELKKKLKILKLYDFTPKFEYFVDLVWSRESELGAAARFLIEYIRDQRQKNEP</sequence>
<feature type="domain" description="HTH lysR-type" evidence="5">
    <location>
        <begin position="1"/>
        <end position="60"/>
    </location>
</feature>
<dbReference type="Gene3D" id="1.10.10.10">
    <property type="entry name" value="Winged helix-like DNA-binding domain superfamily/Winged helix DNA-binding domain"/>
    <property type="match status" value="1"/>
</dbReference>
<dbReference type="GO" id="GO:0000976">
    <property type="term" value="F:transcription cis-regulatory region binding"/>
    <property type="evidence" value="ECO:0007669"/>
    <property type="project" value="TreeGrafter"/>
</dbReference>
<proteinExistence type="inferred from homology"/>
<dbReference type="Pfam" id="PF00126">
    <property type="entry name" value="HTH_1"/>
    <property type="match status" value="1"/>
</dbReference>
<organism evidence="6 7">
    <name type="scientific">Acinetobacter haemolyticus</name>
    <dbReference type="NCBI Taxonomy" id="29430"/>
    <lineage>
        <taxon>Bacteria</taxon>
        <taxon>Pseudomonadati</taxon>
        <taxon>Pseudomonadota</taxon>
        <taxon>Gammaproteobacteria</taxon>
        <taxon>Moraxellales</taxon>
        <taxon>Moraxellaceae</taxon>
        <taxon>Acinetobacter</taxon>
    </lineage>
</organism>
<evidence type="ECO:0000256" key="2">
    <source>
        <dbReference type="ARBA" id="ARBA00023015"/>
    </source>
</evidence>
<dbReference type="CDD" id="cd05466">
    <property type="entry name" value="PBP2_LTTR_substrate"/>
    <property type="match status" value="1"/>
</dbReference>
<dbReference type="InterPro" id="IPR005119">
    <property type="entry name" value="LysR_subst-bd"/>
</dbReference>
<evidence type="ECO:0000256" key="1">
    <source>
        <dbReference type="ARBA" id="ARBA00009437"/>
    </source>
</evidence>
<dbReference type="PANTHER" id="PTHR30126">
    <property type="entry name" value="HTH-TYPE TRANSCRIPTIONAL REGULATOR"/>
    <property type="match status" value="1"/>
</dbReference>
<reference evidence="6 7" key="1">
    <citation type="submission" date="2019-03" db="EMBL/GenBank/DDBJ databases">
        <title>Complete genome sequence of two outbreak-associated Acinetobacter haemolyticus strains.</title>
        <authorList>
            <person name="Bai L."/>
            <person name="Zhang S.-C."/>
            <person name="Deng Y."/>
            <person name="Song C.-C."/>
            <person name="Kang G.-B."/>
            <person name="Dong Y."/>
            <person name="Wang Y."/>
            <person name="Gao F."/>
            <person name="Huang H."/>
        </authorList>
    </citation>
    <scope>NUCLEOTIDE SEQUENCE [LARGE SCALE GENOMIC DNA]</scope>
    <source>
        <strain evidence="6 7">TJR01</strain>
    </source>
</reference>
<accession>A0A4P7B305</accession>
<dbReference type="InterPro" id="IPR000847">
    <property type="entry name" value="LysR_HTH_N"/>
</dbReference>
<dbReference type="Proteomes" id="UP000294395">
    <property type="component" value="Chromosome"/>
</dbReference>
<keyword evidence="4" id="KW-0804">Transcription</keyword>
<dbReference type="EMBL" id="CP038009">
    <property type="protein sequence ID" value="QBQ15977.1"/>
    <property type="molecule type" value="Genomic_DNA"/>
</dbReference>
<dbReference type="GO" id="GO:0003700">
    <property type="term" value="F:DNA-binding transcription factor activity"/>
    <property type="evidence" value="ECO:0007669"/>
    <property type="project" value="InterPro"/>
</dbReference>
<evidence type="ECO:0000313" key="6">
    <source>
        <dbReference type="EMBL" id="QBQ15977.1"/>
    </source>
</evidence>
<keyword evidence="2" id="KW-0805">Transcription regulation</keyword>
<dbReference type="PROSITE" id="PS50931">
    <property type="entry name" value="HTH_LYSR"/>
    <property type="match status" value="1"/>
</dbReference>
<evidence type="ECO:0000259" key="5">
    <source>
        <dbReference type="PROSITE" id="PS50931"/>
    </source>
</evidence>
<dbReference type="RefSeq" id="WP_134252079.1">
    <property type="nucleotide sequence ID" value="NZ_CP038009.1"/>
</dbReference>
<evidence type="ECO:0000313" key="7">
    <source>
        <dbReference type="Proteomes" id="UP000294395"/>
    </source>
</evidence>
<dbReference type="InterPro" id="IPR036390">
    <property type="entry name" value="WH_DNA-bd_sf"/>
</dbReference>
<name>A0A4P7B305_ACIHA</name>
<dbReference type="InterPro" id="IPR036388">
    <property type="entry name" value="WH-like_DNA-bd_sf"/>
</dbReference>
<dbReference type="PANTHER" id="PTHR30126:SF91">
    <property type="entry name" value="LYSR FAMILY TRANSCRIPTIONAL REGULATOR"/>
    <property type="match status" value="1"/>
</dbReference>
<dbReference type="Gene3D" id="3.40.190.290">
    <property type="match status" value="1"/>
</dbReference>
<dbReference type="SUPFAM" id="SSF53850">
    <property type="entry name" value="Periplasmic binding protein-like II"/>
    <property type="match status" value="1"/>
</dbReference>
<evidence type="ECO:0000256" key="3">
    <source>
        <dbReference type="ARBA" id="ARBA00023125"/>
    </source>
</evidence>
<protein>
    <submittedName>
        <fullName evidence="6">LysR family transcriptional regulator</fullName>
    </submittedName>
</protein>